<comment type="caution">
    <text evidence="1">The sequence shown here is derived from an EMBL/GenBank/DDBJ whole genome shotgun (WGS) entry which is preliminary data.</text>
</comment>
<organism evidence="1 2">
    <name type="scientific">Camellia lanceoleosa</name>
    <dbReference type="NCBI Taxonomy" id="1840588"/>
    <lineage>
        <taxon>Eukaryota</taxon>
        <taxon>Viridiplantae</taxon>
        <taxon>Streptophyta</taxon>
        <taxon>Embryophyta</taxon>
        <taxon>Tracheophyta</taxon>
        <taxon>Spermatophyta</taxon>
        <taxon>Magnoliopsida</taxon>
        <taxon>eudicotyledons</taxon>
        <taxon>Gunneridae</taxon>
        <taxon>Pentapetalae</taxon>
        <taxon>asterids</taxon>
        <taxon>Ericales</taxon>
        <taxon>Theaceae</taxon>
        <taxon>Camellia</taxon>
    </lineage>
</organism>
<proteinExistence type="predicted"/>
<dbReference type="EMBL" id="CM045759">
    <property type="protein sequence ID" value="KAI8018516.1"/>
    <property type="molecule type" value="Genomic_DNA"/>
</dbReference>
<sequence length="97" mass="10804">MVVVHHHSPLSRCQKNVTTVAPPSQSSTVESSSYTSPIIDISLPHWPQICSDLPPSPQICSHLLRYPPLFNRFFTTLIRNLFFIGSSSVAAIYMLGH</sequence>
<accession>A0ACC0I3P2</accession>
<keyword evidence="2" id="KW-1185">Reference proteome</keyword>
<dbReference type="Proteomes" id="UP001060215">
    <property type="component" value="Chromosome 2"/>
</dbReference>
<reference evidence="1 2" key="1">
    <citation type="journal article" date="2022" name="Plant J.">
        <title>Chromosome-level genome of Camellia lanceoleosa provides a valuable resource for understanding genome evolution and self-incompatibility.</title>
        <authorList>
            <person name="Gong W."/>
            <person name="Xiao S."/>
            <person name="Wang L."/>
            <person name="Liao Z."/>
            <person name="Chang Y."/>
            <person name="Mo W."/>
            <person name="Hu G."/>
            <person name="Li W."/>
            <person name="Zhao G."/>
            <person name="Zhu H."/>
            <person name="Hu X."/>
            <person name="Ji K."/>
            <person name="Xiang X."/>
            <person name="Song Q."/>
            <person name="Yuan D."/>
            <person name="Jin S."/>
            <person name="Zhang L."/>
        </authorList>
    </citation>
    <scope>NUCLEOTIDE SEQUENCE [LARGE SCALE GENOMIC DNA]</scope>
    <source>
        <strain evidence="1">SQ_2022a</strain>
    </source>
</reference>
<evidence type="ECO:0000313" key="2">
    <source>
        <dbReference type="Proteomes" id="UP001060215"/>
    </source>
</evidence>
<evidence type="ECO:0000313" key="1">
    <source>
        <dbReference type="EMBL" id="KAI8018516.1"/>
    </source>
</evidence>
<name>A0ACC0I3P2_9ERIC</name>
<protein>
    <submittedName>
        <fullName evidence="1">Uncharacterized protein</fullName>
    </submittedName>
</protein>
<gene>
    <name evidence="1" type="ORF">LOK49_LG04G02401</name>
</gene>